<proteinExistence type="inferred from homology"/>
<keyword evidence="6" id="KW-1185">Reference proteome</keyword>
<keyword evidence="2" id="KW-0805">Transcription regulation</keyword>
<evidence type="ECO:0000259" key="4">
    <source>
        <dbReference type="Pfam" id="PF09606"/>
    </source>
</evidence>
<dbReference type="GO" id="GO:0003712">
    <property type="term" value="F:transcription coregulator activity"/>
    <property type="evidence" value="ECO:0007669"/>
    <property type="project" value="InterPro"/>
</dbReference>
<comment type="similarity">
    <text evidence="2">Belongs to the Mediator complex subunit 15 family.</text>
</comment>
<feature type="region of interest" description="Disordered" evidence="3">
    <location>
        <begin position="1"/>
        <end position="27"/>
    </location>
</feature>
<dbReference type="GO" id="GO:0005634">
    <property type="term" value="C:nucleus"/>
    <property type="evidence" value="ECO:0007669"/>
    <property type="project" value="UniProtKB-SubCell"/>
</dbReference>
<feature type="compositionally biased region" description="Polar residues" evidence="3">
    <location>
        <begin position="1"/>
        <end position="13"/>
    </location>
</feature>
<keyword evidence="2" id="KW-0804">Transcription</keyword>
<reference evidence="5 6" key="1">
    <citation type="submission" date="2024-04" db="EMBL/GenBank/DDBJ databases">
        <authorList>
            <consortium name="Genoscope - CEA"/>
            <person name="William W."/>
        </authorList>
    </citation>
    <scope>NUCLEOTIDE SEQUENCE [LARGE SCALE GENOMIC DNA]</scope>
</reference>
<comment type="caution">
    <text evidence="5">The sequence shown here is derived from an EMBL/GenBank/DDBJ whole genome shotgun (WGS) entry which is preliminary data.</text>
</comment>
<dbReference type="Proteomes" id="UP001497497">
    <property type="component" value="Unassembled WGS sequence"/>
</dbReference>
<dbReference type="GO" id="GO:0006355">
    <property type="term" value="P:regulation of DNA-templated transcription"/>
    <property type="evidence" value="ECO:0007669"/>
    <property type="project" value="InterPro"/>
</dbReference>
<dbReference type="AlphaFoldDB" id="A0AAV2HM82"/>
<evidence type="ECO:0000313" key="5">
    <source>
        <dbReference type="EMBL" id="CAL1535175.1"/>
    </source>
</evidence>
<keyword evidence="1 2" id="KW-0539">Nucleus</keyword>
<dbReference type="Gene3D" id="1.10.246.20">
    <property type="entry name" value="Coactivator CBP, KIX domain"/>
    <property type="match status" value="1"/>
</dbReference>
<dbReference type="InterPro" id="IPR019087">
    <property type="entry name" value="Med15_N"/>
</dbReference>
<dbReference type="Pfam" id="PF09606">
    <property type="entry name" value="Med15_N"/>
    <property type="match status" value="1"/>
</dbReference>
<accession>A0AAV2HM82</accession>
<protein>
    <recommendedName>
        <fullName evidence="2">Mediator of RNA polymerase II transcription subunit 15</fullName>
    </recommendedName>
    <alternativeName>
        <fullName evidence="2">Mediator complex subunit 15</fullName>
    </alternativeName>
</protein>
<comment type="function">
    <text evidence="2">Component of the Mediator complex, a coactivator involved in the regulated transcription of nearly all RNA polymerase II-dependent genes. Mediator functions as a bridge to convey information from gene-specific regulatory proteins to the basal RNA polymerase II transcription machinery. Mediator is recruited to promoters by direct interactions with regulatory proteins and serves as a scaffold for the assembly of a functional preinitiation complex with RNA polymerase II and the general transcription factors.</text>
</comment>
<feature type="domain" description="Mediator of RNA polymerase II transcription subunit 15 N-terminal" evidence="4">
    <location>
        <begin position="21"/>
        <end position="90"/>
    </location>
</feature>
<organism evidence="5 6">
    <name type="scientific">Lymnaea stagnalis</name>
    <name type="common">Great pond snail</name>
    <name type="synonym">Helix stagnalis</name>
    <dbReference type="NCBI Taxonomy" id="6523"/>
    <lineage>
        <taxon>Eukaryota</taxon>
        <taxon>Metazoa</taxon>
        <taxon>Spiralia</taxon>
        <taxon>Lophotrochozoa</taxon>
        <taxon>Mollusca</taxon>
        <taxon>Gastropoda</taxon>
        <taxon>Heterobranchia</taxon>
        <taxon>Euthyneura</taxon>
        <taxon>Panpulmonata</taxon>
        <taxon>Hygrophila</taxon>
        <taxon>Lymnaeoidea</taxon>
        <taxon>Lymnaeidae</taxon>
        <taxon>Lymnaea</taxon>
    </lineage>
</organism>
<sequence>MADTESQPSQTPQEPEDGTESDEWKAEKYRTKVVERIHEEITKTESQVPKSAAELEDFVFSKATSRKSYLDLVARILIYISEFNKKKEKKDTDEGDKKPSEEGEEKKEL</sequence>
<name>A0AAV2HM82_LYMST</name>
<feature type="region of interest" description="Disordered" evidence="3">
    <location>
        <begin position="86"/>
        <end position="109"/>
    </location>
</feature>
<evidence type="ECO:0000313" key="6">
    <source>
        <dbReference type="Proteomes" id="UP001497497"/>
    </source>
</evidence>
<evidence type="ECO:0000256" key="2">
    <source>
        <dbReference type="RuleBase" id="RU364148"/>
    </source>
</evidence>
<evidence type="ECO:0000256" key="1">
    <source>
        <dbReference type="ARBA" id="ARBA00023242"/>
    </source>
</evidence>
<gene>
    <name evidence="2" type="primary">MED15</name>
    <name evidence="5" type="ORF">GSLYS_00009135001</name>
</gene>
<comment type="subunit">
    <text evidence="2">Component of the Mediator complex.</text>
</comment>
<comment type="subcellular location">
    <subcellularLocation>
        <location evidence="2">Nucleus</location>
    </subcellularLocation>
</comment>
<dbReference type="EMBL" id="CAXITT010000194">
    <property type="protein sequence ID" value="CAL1535175.1"/>
    <property type="molecule type" value="Genomic_DNA"/>
</dbReference>
<dbReference type="InterPro" id="IPR036529">
    <property type="entry name" value="KIX_dom_sf"/>
</dbReference>
<evidence type="ECO:0000256" key="3">
    <source>
        <dbReference type="SAM" id="MobiDB-lite"/>
    </source>
</evidence>
<keyword evidence="2" id="KW-0010">Activator</keyword>